<evidence type="ECO:0000256" key="1">
    <source>
        <dbReference type="ARBA" id="ARBA00005771"/>
    </source>
</evidence>
<dbReference type="EMBL" id="KL894896">
    <property type="protein sequence ID" value="KGL82050.1"/>
    <property type="molecule type" value="Genomic_DNA"/>
</dbReference>
<proteinExistence type="inferred from homology"/>
<feature type="non-terminal residue" evidence="5">
    <location>
        <position position="144"/>
    </location>
</feature>
<dbReference type="GO" id="GO:0008146">
    <property type="term" value="F:sulfotransferase activity"/>
    <property type="evidence" value="ECO:0007669"/>
    <property type="project" value="InterPro"/>
</dbReference>
<evidence type="ECO:0000313" key="6">
    <source>
        <dbReference type="Proteomes" id="UP000053641"/>
    </source>
</evidence>
<accession>A0A099ZMP7</accession>
<feature type="non-terminal residue" evidence="5">
    <location>
        <position position="1"/>
    </location>
</feature>
<name>A0A099ZMP7_TINGU</name>
<protein>
    <recommendedName>
        <fullName evidence="3">Sulfotransferase</fullName>
        <ecNumber evidence="3">2.8.2.-</ecNumber>
    </recommendedName>
</protein>
<dbReference type="Gene3D" id="3.40.50.300">
    <property type="entry name" value="P-loop containing nucleotide triphosphate hydrolases"/>
    <property type="match status" value="1"/>
</dbReference>
<keyword evidence="6" id="KW-1185">Reference proteome</keyword>
<feature type="domain" description="Sulfotransferase" evidence="4">
    <location>
        <begin position="2"/>
        <end position="143"/>
    </location>
</feature>
<dbReference type="PANTHER" id="PTHR11783">
    <property type="entry name" value="SULFOTRANSFERASE SULT"/>
    <property type="match status" value="1"/>
</dbReference>
<comment type="similarity">
    <text evidence="1 3">Belongs to the sulfotransferase 1 family.</text>
</comment>
<dbReference type="AlphaFoldDB" id="A0A099ZMP7"/>
<keyword evidence="2 3" id="KW-0808">Transferase</keyword>
<organism evidence="5 6">
    <name type="scientific">Tinamus guttatus</name>
    <name type="common">White-throated tinamou</name>
    <dbReference type="NCBI Taxonomy" id="94827"/>
    <lineage>
        <taxon>Eukaryota</taxon>
        <taxon>Metazoa</taxon>
        <taxon>Chordata</taxon>
        <taxon>Craniata</taxon>
        <taxon>Vertebrata</taxon>
        <taxon>Euteleostomi</taxon>
        <taxon>Archelosauria</taxon>
        <taxon>Archosauria</taxon>
        <taxon>Dinosauria</taxon>
        <taxon>Saurischia</taxon>
        <taxon>Theropoda</taxon>
        <taxon>Coelurosauria</taxon>
        <taxon>Aves</taxon>
        <taxon>Palaeognathae</taxon>
        <taxon>Tinamiformes</taxon>
        <taxon>Tinamidae</taxon>
        <taxon>Tinamus</taxon>
    </lineage>
</organism>
<sequence length="144" mass="16958">LKRMKKLPSRRIILTHLPPHLLPMSFFQSKAKVLVLVRNPKDTAVSYYHFNNSLPMLPSFASWDEFFIAFMNGKLGWGSYFDHLMEWNKFIDNEKIMVISYEDLKENQIVGMKKIAAFFGFSLSEEDFHRIVKKTSFQAMKEKS</sequence>
<reference evidence="5 6" key="1">
    <citation type="submission" date="2014-06" db="EMBL/GenBank/DDBJ databases">
        <title>Genome evolution of avian class.</title>
        <authorList>
            <person name="Zhang G."/>
            <person name="Li C."/>
        </authorList>
    </citation>
    <scope>NUCLEOTIDE SEQUENCE [LARGE SCALE GENOMIC DNA]</scope>
    <source>
        <strain evidence="5">BGI_N309</strain>
    </source>
</reference>
<gene>
    <name evidence="5" type="ORF">N309_14314</name>
</gene>
<dbReference type="EC" id="2.8.2.-" evidence="3"/>
<evidence type="ECO:0000313" key="5">
    <source>
        <dbReference type="EMBL" id="KGL82050.1"/>
    </source>
</evidence>
<dbReference type="STRING" id="94827.A0A099ZMP7"/>
<evidence type="ECO:0000256" key="3">
    <source>
        <dbReference type="RuleBase" id="RU361155"/>
    </source>
</evidence>
<dbReference type="SUPFAM" id="SSF52540">
    <property type="entry name" value="P-loop containing nucleoside triphosphate hydrolases"/>
    <property type="match status" value="1"/>
</dbReference>
<dbReference type="Proteomes" id="UP000053641">
    <property type="component" value="Unassembled WGS sequence"/>
</dbReference>
<dbReference type="InterPro" id="IPR000863">
    <property type="entry name" value="Sulfotransferase_dom"/>
</dbReference>
<evidence type="ECO:0000256" key="2">
    <source>
        <dbReference type="ARBA" id="ARBA00022679"/>
    </source>
</evidence>
<dbReference type="Pfam" id="PF00685">
    <property type="entry name" value="Sulfotransfer_1"/>
    <property type="match status" value="1"/>
</dbReference>
<evidence type="ECO:0000259" key="4">
    <source>
        <dbReference type="Pfam" id="PF00685"/>
    </source>
</evidence>
<dbReference type="InterPro" id="IPR027417">
    <property type="entry name" value="P-loop_NTPase"/>
</dbReference>